<feature type="domain" description="DUF4408" evidence="3">
    <location>
        <begin position="6"/>
        <end position="34"/>
    </location>
</feature>
<evidence type="ECO:0000259" key="3">
    <source>
        <dbReference type="Pfam" id="PF14364"/>
    </source>
</evidence>
<evidence type="ECO:0000313" key="5">
    <source>
        <dbReference type="Proteomes" id="UP001279734"/>
    </source>
</evidence>
<keyword evidence="5" id="KW-1185">Reference proteome</keyword>
<dbReference type="Proteomes" id="UP001279734">
    <property type="component" value="Unassembled WGS sequence"/>
</dbReference>
<organism evidence="4 5">
    <name type="scientific">Nepenthes gracilis</name>
    <name type="common">Slender pitcher plant</name>
    <dbReference type="NCBI Taxonomy" id="150966"/>
    <lineage>
        <taxon>Eukaryota</taxon>
        <taxon>Viridiplantae</taxon>
        <taxon>Streptophyta</taxon>
        <taxon>Embryophyta</taxon>
        <taxon>Tracheophyta</taxon>
        <taxon>Spermatophyta</taxon>
        <taxon>Magnoliopsida</taxon>
        <taxon>eudicotyledons</taxon>
        <taxon>Gunneridae</taxon>
        <taxon>Pentapetalae</taxon>
        <taxon>Caryophyllales</taxon>
        <taxon>Nepenthaceae</taxon>
        <taxon>Nepenthes</taxon>
    </lineage>
</organism>
<evidence type="ECO:0000256" key="2">
    <source>
        <dbReference type="SAM" id="Phobius"/>
    </source>
</evidence>
<dbReference type="InterPro" id="IPR025520">
    <property type="entry name" value="DUF4408"/>
</dbReference>
<accession>A0AAD3SWX3</accession>
<evidence type="ECO:0000313" key="4">
    <source>
        <dbReference type="EMBL" id="GMH18077.1"/>
    </source>
</evidence>
<feature type="compositionally biased region" description="Polar residues" evidence="1">
    <location>
        <begin position="167"/>
        <end position="176"/>
    </location>
</feature>
<dbReference type="Pfam" id="PF14364">
    <property type="entry name" value="DUF4408"/>
    <property type="match status" value="1"/>
</dbReference>
<feature type="transmembrane region" description="Helical" evidence="2">
    <location>
        <begin position="6"/>
        <end position="30"/>
    </location>
</feature>
<keyword evidence="2" id="KW-1133">Transmembrane helix</keyword>
<dbReference type="PANTHER" id="PTHR33098">
    <property type="entry name" value="COTTON FIBER (DUF761)"/>
    <property type="match status" value="1"/>
</dbReference>
<evidence type="ECO:0000256" key="1">
    <source>
        <dbReference type="SAM" id="MobiDB-lite"/>
    </source>
</evidence>
<comment type="caution">
    <text evidence="4">The sequence shown here is derived from an EMBL/GenBank/DDBJ whole genome shotgun (WGS) entry which is preliminary data.</text>
</comment>
<reference evidence="4" key="1">
    <citation type="submission" date="2023-05" db="EMBL/GenBank/DDBJ databases">
        <title>Nepenthes gracilis genome sequencing.</title>
        <authorList>
            <person name="Fukushima K."/>
        </authorList>
    </citation>
    <scope>NUCLEOTIDE SEQUENCE</scope>
    <source>
        <strain evidence="4">SING2019-196</strain>
    </source>
</reference>
<dbReference type="EMBL" id="BSYO01000018">
    <property type="protein sequence ID" value="GMH18077.1"/>
    <property type="molecule type" value="Genomic_DNA"/>
</dbReference>
<dbReference type="AlphaFoldDB" id="A0AAD3SWX3"/>
<protein>
    <recommendedName>
        <fullName evidence="3">DUF4408 domain-containing protein</fullName>
    </recommendedName>
</protein>
<name>A0AAD3SWX3_NEPGR</name>
<dbReference type="InterPro" id="IPR008480">
    <property type="entry name" value="DUF761_pln"/>
</dbReference>
<feature type="region of interest" description="Disordered" evidence="1">
    <location>
        <begin position="118"/>
        <end position="208"/>
    </location>
</feature>
<feature type="region of interest" description="Disordered" evidence="1">
    <location>
        <begin position="82"/>
        <end position="105"/>
    </location>
</feature>
<proteinExistence type="predicted"/>
<sequence length="240" mass="26307">MVEVTAFMASWITPTSVFVLLNVVIATIAVNSSFGTRKQRQHHYQLAKRPPPFAPAPSPFSRVTSFNFSRFHVSEEVGQFISSTARPEPTVGEKSTQPPPFARAPSLLSRDASFDFSQHRSVHPGTSHPSVENLPPRDSSPACKNVVPGRNKEGGGGRAPDAWSRGNHVTRTNSGPSERPTLAADRSGKAKMKKSASENSLPPDEEVDAKADDFIKRFRQQLKLQRLESLVHYKNAPTAP</sequence>
<gene>
    <name evidence="4" type="ORF">Nepgr_019918</name>
</gene>
<keyword evidence="2" id="KW-0472">Membrane</keyword>
<dbReference type="Pfam" id="PF05553">
    <property type="entry name" value="DUF761"/>
    <property type="match status" value="1"/>
</dbReference>
<dbReference type="PANTHER" id="PTHR33098:SF53">
    <property type="entry name" value="OS05G0540900 PROTEIN"/>
    <property type="match status" value="1"/>
</dbReference>
<keyword evidence="2" id="KW-0812">Transmembrane</keyword>